<evidence type="ECO:0000313" key="3">
    <source>
        <dbReference type="Proteomes" id="UP000582016"/>
    </source>
</evidence>
<dbReference type="InterPro" id="IPR045518">
    <property type="entry name" value="2EXR"/>
</dbReference>
<feature type="domain" description="2EXR" evidence="1">
    <location>
        <begin position="16"/>
        <end position="74"/>
    </location>
</feature>
<evidence type="ECO:0000313" key="2">
    <source>
        <dbReference type="EMBL" id="KAF5529103.1"/>
    </source>
</evidence>
<accession>A0A8H5MHS8</accession>
<keyword evidence="3" id="KW-1185">Reference proteome</keyword>
<name>A0A8H5MHS8_9HYPO</name>
<sequence length="266" mass="29835">MEPSQMPLENEGLSTFTCFSRLPPELRQMIWECLISVRRYLRIRGRRGKPATVGSFSISEGMNLSRVCSESRKGLSRIIAHQTADNGDGTSLNRPFDTVLLTALDARSLKLLSSITTDIDCIAIPGWRFRDEILKLHLALQNRVAAGGRQIKVIYTGILSELPDDCRPPRNHLMTPLADFKITTDDDALSGSYPGNKFVVIYNESYGVENKFLDLEYSGDLYNKAAVELRPTWGRLTWKDEIATPVIKPGLILIGTTLLCTQLYRV</sequence>
<comment type="caution">
    <text evidence="2">The sequence shown here is derived from an EMBL/GenBank/DDBJ whole genome shotgun (WGS) entry which is preliminary data.</text>
</comment>
<dbReference type="Pfam" id="PF20150">
    <property type="entry name" value="2EXR"/>
    <property type="match status" value="1"/>
</dbReference>
<reference evidence="2 3" key="1">
    <citation type="submission" date="2020-05" db="EMBL/GenBank/DDBJ databases">
        <title>Identification and distribution of gene clusters putatively required for synthesis of sphingolipid metabolism inhibitors in phylogenetically diverse species of the filamentous fungus Fusarium.</title>
        <authorList>
            <person name="Kim H.-S."/>
            <person name="Busman M."/>
            <person name="Brown D.W."/>
            <person name="Divon H."/>
            <person name="Uhlig S."/>
            <person name="Proctor R.H."/>
        </authorList>
    </citation>
    <scope>NUCLEOTIDE SEQUENCE [LARGE SCALE GENOMIC DNA]</scope>
    <source>
        <strain evidence="2 3">NRRL 13617</strain>
    </source>
</reference>
<gene>
    <name evidence="2" type="ORF">FPHYL_14268</name>
</gene>
<protein>
    <recommendedName>
        <fullName evidence="1">2EXR domain-containing protein</fullName>
    </recommendedName>
</protein>
<dbReference type="AlphaFoldDB" id="A0A8H5MHS8"/>
<evidence type="ECO:0000259" key="1">
    <source>
        <dbReference type="Pfam" id="PF20150"/>
    </source>
</evidence>
<dbReference type="OrthoDB" id="3473305at2759"/>
<proteinExistence type="predicted"/>
<dbReference type="EMBL" id="JAAOAQ010001337">
    <property type="protein sequence ID" value="KAF5529103.1"/>
    <property type="molecule type" value="Genomic_DNA"/>
</dbReference>
<dbReference type="Proteomes" id="UP000582016">
    <property type="component" value="Unassembled WGS sequence"/>
</dbReference>
<organism evidence="2 3">
    <name type="scientific">Fusarium phyllophilum</name>
    <dbReference type="NCBI Taxonomy" id="47803"/>
    <lineage>
        <taxon>Eukaryota</taxon>
        <taxon>Fungi</taxon>
        <taxon>Dikarya</taxon>
        <taxon>Ascomycota</taxon>
        <taxon>Pezizomycotina</taxon>
        <taxon>Sordariomycetes</taxon>
        <taxon>Hypocreomycetidae</taxon>
        <taxon>Hypocreales</taxon>
        <taxon>Nectriaceae</taxon>
        <taxon>Fusarium</taxon>
        <taxon>Fusarium fujikuroi species complex</taxon>
    </lineage>
</organism>